<dbReference type="Proteomes" id="UP000327493">
    <property type="component" value="Unassembled WGS sequence"/>
</dbReference>
<name>A0A5J5CCB9_9PERO</name>
<keyword evidence="2" id="KW-1185">Reference proteome</keyword>
<proteinExistence type="predicted"/>
<evidence type="ECO:0000313" key="2">
    <source>
        <dbReference type="Proteomes" id="UP000327493"/>
    </source>
</evidence>
<evidence type="ECO:0000313" key="1">
    <source>
        <dbReference type="EMBL" id="KAA8578049.1"/>
    </source>
</evidence>
<reference evidence="1 2" key="1">
    <citation type="submission" date="2019-08" db="EMBL/GenBank/DDBJ databases">
        <title>A chromosome-level genome assembly, high-density linkage maps, and genome scans reveal the genomic architecture of hybrid incompatibilities underlying speciation via character displacement in darters (Percidae: Etheostominae).</title>
        <authorList>
            <person name="Moran R.L."/>
            <person name="Catchen J.M."/>
            <person name="Fuller R.C."/>
        </authorList>
    </citation>
    <scope>NUCLEOTIDE SEQUENCE [LARGE SCALE GENOMIC DNA]</scope>
    <source>
        <strain evidence="1">EspeVRDwgs_2016</strain>
        <tissue evidence="1">Muscle</tissue>
    </source>
</reference>
<comment type="caution">
    <text evidence="1">The sequence shown here is derived from an EMBL/GenBank/DDBJ whole genome shotgun (WGS) entry which is preliminary data.</text>
</comment>
<feature type="non-terminal residue" evidence="1">
    <location>
        <position position="1"/>
    </location>
</feature>
<dbReference type="AlphaFoldDB" id="A0A5J5CCB9"/>
<protein>
    <submittedName>
        <fullName evidence="1">Uncharacterized protein</fullName>
    </submittedName>
</protein>
<organism evidence="1 2">
    <name type="scientific">Etheostoma spectabile</name>
    <name type="common">orangethroat darter</name>
    <dbReference type="NCBI Taxonomy" id="54343"/>
    <lineage>
        <taxon>Eukaryota</taxon>
        <taxon>Metazoa</taxon>
        <taxon>Chordata</taxon>
        <taxon>Craniata</taxon>
        <taxon>Vertebrata</taxon>
        <taxon>Euteleostomi</taxon>
        <taxon>Actinopterygii</taxon>
        <taxon>Neopterygii</taxon>
        <taxon>Teleostei</taxon>
        <taxon>Neoteleostei</taxon>
        <taxon>Acanthomorphata</taxon>
        <taxon>Eupercaria</taxon>
        <taxon>Perciformes</taxon>
        <taxon>Percoidei</taxon>
        <taxon>Percidae</taxon>
        <taxon>Etheostomatinae</taxon>
        <taxon>Etheostoma</taxon>
    </lineage>
</organism>
<accession>A0A5J5CCB9</accession>
<sequence>SSFEGRVISEGISPTFATEFAAVFAIYYIFNLQYQEEAACTLEFIQRRFIGMNPERGTKAKRDKVVSKKKGVIVQKKTSAVHTHVAMLLKNLLDIEWNFIGNSRIMLPRGTAATKMIVISPGSTRTKT</sequence>
<dbReference type="EMBL" id="VOFY01001231">
    <property type="protein sequence ID" value="KAA8578049.1"/>
    <property type="molecule type" value="Genomic_DNA"/>
</dbReference>
<gene>
    <name evidence="1" type="ORF">FQN60_005308</name>
</gene>